<evidence type="ECO:0000256" key="4">
    <source>
        <dbReference type="ARBA" id="ARBA00022989"/>
    </source>
</evidence>
<feature type="transmembrane region" description="Helical" evidence="6">
    <location>
        <begin position="279"/>
        <end position="300"/>
    </location>
</feature>
<feature type="transmembrane region" description="Helical" evidence="6">
    <location>
        <begin position="56"/>
        <end position="77"/>
    </location>
</feature>
<evidence type="ECO:0000256" key="3">
    <source>
        <dbReference type="ARBA" id="ARBA00022692"/>
    </source>
</evidence>
<evidence type="ECO:0000256" key="2">
    <source>
        <dbReference type="ARBA" id="ARBA00022448"/>
    </source>
</evidence>
<feature type="transmembrane region" description="Helical" evidence="6">
    <location>
        <begin position="149"/>
        <end position="173"/>
    </location>
</feature>
<accession>A0A4R3LDB7</accession>
<evidence type="ECO:0000256" key="6">
    <source>
        <dbReference type="SAM" id="Phobius"/>
    </source>
</evidence>
<organism evidence="8 9">
    <name type="scientific">Pseudofulvimonas gallinarii</name>
    <dbReference type="NCBI Taxonomy" id="634155"/>
    <lineage>
        <taxon>Bacteria</taxon>
        <taxon>Pseudomonadati</taxon>
        <taxon>Pseudomonadota</taxon>
        <taxon>Gammaproteobacteria</taxon>
        <taxon>Lysobacterales</taxon>
        <taxon>Rhodanobacteraceae</taxon>
        <taxon>Pseudofulvimonas</taxon>
    </lineage>
</organism>
<feature type="transmembrane region" description="Helical" evidence="6">
    <location>
        <begin position="21"/>
        <end position="44"/>
    </location>
</feature>
<dbReference type="InterPro" id="IPR036259">
    <property type="entry name" value="MFS_trans_sf"/>
</dbReference>
<keyword evidence="4 6" id="KW-1133">Transmembrane helix</keyword>
<feature type="transmembrane region" description="Helical" evidence="6">
    <location>
        <begin position="367"/>
        <end position="387"/>
    </location>
</feature>
<evidence type="ECO:0000259" key="7">
    <source>
        <dbReference type="PROSITE" id="PS50850"/>
    </source>
</evidence>
<evidence type="ECO:0000256" key="5">
    <source>
        <dbReference type="ARBA" id="ARBA00023136"/>
    </source>
</evidence>
<feature type="transmembrane region" description="Helical" evidence="6">
    <location>
        <begin position="185"/>
        <end position="208"/>
    </location>
</feature>
<feature type="domain" description="Major facilitator superfamily (MFS) profile" evidence="7">
    <location>
        <begin position="217"/>
        <end position="460"/>
    </location>
</feature>
<evidence type="ECO:0000256" key="1">
    <source>
        <dbReference type="ARBA" id="ARBA00004127"/>
    </source>
</evidence>
<dbReference type="AlphaFoldDB" id="A0A4R3LDB7"/>
<keyword evidence="3 6" id="KW-0812">Transmembrane</keyword>
<dbReference type="PROSITE" id="PS50850">
    <property type="entry name" value="MFS"/>
    <property type="match status" value="1"/>
</dbReference>
<feature type="transmembrane region" description="Helical" evidence="6">
    <location>
        <begin position="112"/>
        <end position="137"/>
    </location>
</feature>
<comment type="caution">
    <text evidence="8">The sequence shown here is derived from an EMBL/GenBank/DDBJ whole genome shotgun (WGS) entry which is preliminary data.</text>
</comment>
<evidence type="ECO:0000313" key="9">
    <source>
        <dbReference type="Proteomes" id="UP000294599"/>
    </source>
</evidence>
<dbReference type="Proteomes" id="UP000294599">
    <property type="component" value="Unassembled WGS sequence"/>
</dbReference>
<dbReference type="PANTHER" id="PTHR23519">
    <property type="entry name" value="AUTOPHAGY-RELATED PROTEIN 22"/>
    <property type="match status" value="1"/>
</dbReference>
<gene>
    <name evidence="8" type="ORF">EDC25_1138</name>
</gene>
<dbReference type="InterPro" id="IPR024671">
    <property type="entry name" value="Atg22-like"/>
</dbReference>
<keyword evidence="5 6" id="KW-0472">Membrane</keyword>
<name>A0A4R3LDB7_9GAMM</name>
<dbReference type="RefSeq" id="WP_205984883.1">
    <property type="nucleotide sequence ID" value="NZ_JBHLWF010000085.1"/>
</dbReference>
<keyword evidence="9" id="KW-1185">Reference proteome</keyword>
<dbReference type="InterPro" id="IPR020846">
    <property type="entry name" value="MFS_dom"/>
</dbReference>
<keyword evidence="2" id="KW-0813">Transport</keyword>
<feature type="transmembrane region" description="Helical" evidence="6">
    <location>
        <begin position="246"/>
        <end position="267"/>
    </location>
</feature>
<dbReference type="PANTHER" id="PTHR23519:SF1">
    <property type="entry name" value="AUTOPHAGY-RELATED PROTEIN 22"/>
    <property type="match status" value="1"/>
</dbReference>
<dbReference type="Gene3D" id="1.20.1250.20">
    <property type="entry name" value="MFS general substrate transporter like domains"/>
    <property type="match status" value="2"/>
</dbReference>
<dbReference type="GO" id="GO:0022857">
    <property type="term" value="F:transmembrane transporter activity"/>
    <property type="evidence" value="ECO:0007669"/>
    <property type="project" value="InterPro"/>
</dbReference>
<dbReference type="GO" id="GO:0012505">
    <property type="term" value="C:endomembrane system"/>
    <property type="evidence" value="ECO:0007669"/>
    <property type="project" value="UniProtKB-SubCell"/>
</dbReference>
<comment type="subcellular location">
    <subcellularLocation>
        <location evidence="1">Endomembrane system</location>
        <topology evidence="1">Multi-pass membrane protein</topology>
    </subcellularLocation>
</comment>
<feature type="transmembrane region" description="Helical" evidence="6">
    <location>
        <begin position="399"/>
        <end position="418"/>
    </location>
</feature>
<feature type="transmembrane region" description="Helical" evidence="6">
    <location>
        <begin position="89"/>
        <end position="106"/>
    </location>
</feature>
<evidence type="ECO:0000313" key="8">
    <source>
        <dbReference type="EMBL" id="TCS97335.1"/>
    </source>
</evidence>
<feature type="transmembrane region" description="Helical" evidence="6">
    <location>
        <begin position="309"/>
        <end position="326"/>
    </location>
</feature>
<dbReference type="EMBL" id="SMAF01000013">
    <property type="protein sequence ID" value="TCS97335.1"/>
    <property type="molecule type" value="Genomic_DNA"/>
</dbReference>
<protein>
    <submittedName>
        <fullName evidence="8">UMF1 family MFS transporter</fullName>
    </submittedName>
</protein>
<proteinExistence type="predicted"/>
<dbReference type="InterPro" id="IPR050495">
    <property type="entry name" value="ATG22/LtaA_families"/>
</dbReference>
<sequence length="460" mass="48854">MRRQYGPEVPPVRRRELFAWACYDFANSGYTTVVITAVFNAYFVAVVTGNASWGTLAWTLGLSLSYALVIIAAPVLGAYSDRRANKLQLLWITTIGCVLSTAALALCGPGDVWLALVLIVVSNLAYSLGESLIAAFLPELAADESMGRLSGFGWAFGYVGGLLVLGICLVWILGAPGRGVTDDVAIRQTMLITAIAFAVSAVPTLTLLRERSQPTGQATAGMVATALAGLKSSIASSRDLPDLRRFLICIVWYQSGVATVITLAAVFTTQALGFSTQESIVLVLVVNVTAAVGAFVFGLVQDRLGHRRTLAITLVGWLLAILLFFLSDARWVIWTAANFAGLSLGASQSAGRALVGYLCPPEREGEIFGLWGLAVRVAMILGPLSYGFVNWFSGGNHRIALQVTALFFVVGLVQLFRVDVVRGHALARQPAGGGADRFAPLPLGNMAENVAQTTPGQART</sequence>
<reference evidence="8 9" key="1">
    <citation type="submission" date="2019-03" db="EMBL/GenBank/DDBJ databases">
        <title>Genomic Encyclopedia of Type Strains, Phase IV (KMG-IV): sequencing the most valuable type-strain genomes for metagenomic binning, comparative biology and taxonomic classification.</title>
        <authorList>
            <person name="Goeker M."/>
        </authorList>
    </citation>
    <scope>NUCLEOTIDE SEQUENCE [LARGE SCALE GENOMIC DNA]</scope>
    <source>
        <strain evidence="8 9">DSM 21944</strain>
    </source>
</reference>
<dbReference type="SUPFAM" id="SSF103473">
    <property type="entry name" value="MFS general substrate transporter"/>
    <property type="match status" value="1"/>
</dbReference>
<dbReference type="Pfam" id="PF11700">
    <property type="entry name" value="ATG22"/>
    <property type="match status" value="1"/>
</dbReference>